<dbReference type="CDD" id="cd00161">
    <property type="entry name" value="beta-trefoil_Ricin-like"/>
    <property type="match status" value="1"/>
</dbReference>
<dbReference type="PROSITE" id="PS50231">
    <property type="entry name" value="RICIN_B_LECTIN"/>
    <property type="match status" value="1"/>
</dbReference>
<dbReference type="AlphaFoldDB" id="A0A1H8TN32"/>
<name>A0A1H8TN32_9ACTN</name>
<feature type="signal peptide" evidence="1">
    <location>
        <begin position="1"/>
        <end position="24"/>
    </location>
</feature>
<dbReference type="SMART" id="SM00458">
    <property type="entry name" value="RICIN"/>
    <property type="match status" value="1"/>
</dbReference>
<feature type="domain" description="Ricin B lectin" evidence="2">
    <location>
        <begin position="42"/>
        <end position="179"/>
    </location>
</feature>
<dbReference type="EMBL" id="FODD01000055">
    <property type="protein sequence ID" value="SEO91868.1"/>
    <property type="molecule type" value="Genomic_DNA"/>
</dbReference>
<sequence>MKRLIVPLVAALTLVVTGLGAASAAPGGAPHAAKPRIARPQTAVNVRVVSKLSNKCLTALGSGDGAAVTQTTCNGGAAQQWSIDQTVPYGPIVNVGTGKCLDLWGNGSADGQTVFTWTCYGAYSQQWRLNSKGGAYWELRPYYTDKCLDLQNNLTVDGAVVQQWGCNAGANTNQTWYVGA</sequence>
<proteinExistence type="predicted"/>
<dbReference type="RefSeq" id="WP_069464701.1">
    <property type="nucleotide sequence ID" value="NZ_FODD01000055.1"/>
</dbReference>
<dbReference type="InterPro" id="IPR035992">
    <property type="entry name" value="Ricin_B-like_lectins"/>
</dbReference>
<dbReference type="Proteomes" id="UP000181951">
    <property type="component" value="Unassembled WGS sequence"/>
</dbReference>
<evidence type="ECO:0000313" key="3">
    <source>
        <dbReference type="EMBL" id="SEO91868.1"/>
    </source>
</evidence>
<evidence type="ECO:0000256" key="1">
    <source>
        <dbReference type="SAM" id="SignalP"/>
    </source>
</evidence>
<evidence type="ECO:0000313" key="4">
    <source>
        <dbReference type="Proteomes" id="UP000181951"/>
    </source>
</evidence>
<gene>
    <name evidence="3" type="ORF">SAMN05216267_105534</name>
</gene>
<dbReference type="Gene3D" id="2.80.10.50">
    <property type="match status" value="3"/>
</dbReference>
<dbReference type="STRING" id="310780.SAMN05216267_105534"/>
<accession>A0A1H8TN32</accession>
<dbReference type="GO" id="GO:0030246">
    <property type="term" value="F:carbohydrate binding"/>
    <property type="evidence" value="ECO:0007669"/>
    <property type="project" value="UniProtKB-KW"/>
</dbReference>
<dbReference type="SUPFAM" id="SSF50370">
    <property type="entry name" value="Ricin B-like lectins"/>
    <property type="match status" value="1"/>
</dbReference>
<dbReference type="InterPro" id="IPR000772">
    <property type="entry name" value="Ricin_B_lectin"/>
</dbReference>
<protein>
    <submittedName>
        <fullName evidence="3">Ricin-type beta-trefoil lectin domain-like</fullName>
    </submittedName>
</protein>
<evidence type="ECO:0000259" key="2">
    <source>
        <dbReference type="SMART" id="SM00458"/>
    </source>
</evidence>
<keyword evidence="4" id="KW-1185">Reference proteome</keyword>
<feature type="chain" id="PRO_5010223985" evidence="1">
    <location>
        <begin position="25"/>
        <end position="180"/>
    </location>
</feature>
<dbReference type="Pfam" id="PF14200">
    <property type="entry name" value="RicinB_lectin_2"/>
    <property type="match status" value="1"/>
</dbReference>
<organism evidence="3 4">
    <name type="scientific">Actinacidiphila rubida</name>
    <dbReference type="NCBI Taxonomy" id="310780"/>
    <lineage>
        <taxon>Bacteria</taxon>
        <taxon>Bacillati</taxon>
        <taxon>Actinomycetota</taxon>
        <taxon>Actinomycetes</taxon>
        <taxon>Kitasatosporales</taxon>
        <taxon>Streptomycetaceae</taxon>
        <taxon>Actinacidiphila</taxon>
    </lineage>
</organism>
<keyword evidence="3" id="KW-0430">Lectin</keyword>
<reference evidence="3 4" key="1">
    <citation type="submission" date="2016-10" db="EMBL/GenBank/DDBJ databases">
        <authorList>
            <person name="de Groot N.N."/>
        </authorList>
    </citation>
    <scope>NUCLEOTIDE SEQUENCE [LARGE SCALE GENOMIC DNA]</scope>
    <source>
        <strain evidence="3 4">CGMCC 4.2026</strain>
    </source>
</reference>
<keyword evidence="1" id="KW-0732">Signal</keyword>